<dbReference type="Gene3D" id="3.30.70.270">
    <property type="match status" value="1"/>
</dbReference>
<comment type="subcellular location">
    <subcellularLocation>
        <location evidence="1">Cell membrane</location>
        <topology evidence="1">Multi-pass membrane protein</topology>
    </subcellularLocation>
</comment>
<dbReference type="CDD" id="cd18773">
    <property type="entry name" value="PDC1_HK_sensor"/>
    <property type="match status" value="1"/>
</dbReference>
<feature type="transmembrane region" description="Helical" evidence="8">
    <location>
        <begin position="71"/>
        <end position="90"/>
    </location>
</feature>
<dbReference type="InterPro" id="IPR043128">
    <property type="entry name" value="Rev_trsase/Diguanyl_cyclase"/>
</dbReference>
<evidence type="ECO:0000256" key="5">
    <source>
        <dbReference type="ARBA" id="ARBA00022989"/>
    </source>
</evidence>
<reference evidence="11" key="3">
    <citation type="submission" date="2022-12" db="EMBL/GenBank/DDBJ databases">
        <title>Complete genome sequence of Rhodopseudomonas palustris CGA0092 and corrections to the R. palustris CGA009 genome sequence.</title>
        <authorList>
            <person name="Mazny B.R."/>
            <person name="Sheff O.F."/>
            <person name="LaSarre B."/>
            <person name="McKinlay A."/>
            <person name="McKinlay J.B."/>
        </authorList>
    </citation>
    <scope>NUCLEOTIDE SEQUENCE</scope>
    <source>
        <strain evidence="11">CGA009</strain>
    </source>
</reference>
<dbReference type="PANTHER" id="PTHR45138">
    <property type="entry name" value="REGULATORY COMPONENTS OF SENSORY TRANSDUCTION SYSTEM"/>
    <property type="match status" value="1"/>
</dbReference>
<dbReference type="PROSITE" id="PS50887">
    <property type="entry name" value="GGDEF"/>
    <property type="match status" value="1"/>
</dbReference>
<comment type="catalytic activity">
    <reaction evidence="7">
        <text>2 GTP = 3',3'-c-di-GMP + 2 diphosphate</text>
        <dbReference type="Rhea" id="RHEA:24898"/>
        <dbReference type="ChEBI" id="CHEBI:33019"/>
        <dbReference type="ChEBI" id="CHEBI:37565"/>
        <dbReference type="ChEBI" id="CHEBI:58805"/>
        <dbReference type="EC" id="2.7.7.65"/>
    </reaction>
</comment>
<organism evidence="10">
    <name type="scientific">Rhodopseudomonas palustris (strain ATCC BAA-98 / CGA009)</name>
    <dbReference type="NCBI Taxonomy" id="258594"/>
    <lineage>
        <taxon>Bacteria</taxon>
        <taxon>Pseudomonadati</taxon>
        <taxon>Pseudomonadota</taxon>
        <taxon>Alphaproteobacteria</taxon>
        <taxon>Hyphomicrobiales</taxon>
        <taxon>Nitrobacteraceae</taxon>
        <taxon>Rhodopseudomonas</taxon>
    </lineage>
</organism>
<reference evidence="10 12" key="2">
    <citation type="journal article" date="2004" name="Nat. Biotechnol.">
        <title>Complete genome sequence of the metabolically versatile photosynthetic bacterium Rhodopseudomonas palustris.</title>
        <authorList>
            <person name="Larimer F.W."/>
            <person name="Chain P."/>
            <person name="Hauser L."/>
            <person name="Lamerdin J."/>
            <person name="Malfatti S."/>
            <person name="Do L."/>
            <person name="Land M.L."/>
            <person name="Pelletier D.A."/>
            <person name="Beatty J.T."/>
            <person name="Lang A.S."/>
            <person name="Tabita F.R."/>
            <person name="Gibson J.L."/>
            <person name="Hanson T.E."/>
            <person name="Bobst C."/>
            <person name="Torres J.L."/>
            <person name="Peres C."/>
            <person name="Harrison F.H."/>
            <person name="Gibson J."/>
            <person name="Harwood C.S."/>
        </authorList>
    </citation>
    <scope>NUCLEOTIDE SEQUENCE [LARGE SCALE GENOMIC DNA]</scope>
    <source>
        <strain evidence="12">ATCC BAA-98 / CGA009</strain>
        <strain evidence="10">CGA009</strain>
    </source>
</reference>
<feature type="transmembrane region" description="Helical" evidence="8">
    <location>
        <begin position="44"/>
        <end position="65"/>
    </location>
</feature>
<evidence type="ECO:0000256" key="8">
    <source>
        <dbReference type="SAM" id="Phobius"/>
    </source>
</evidence>
<dbReference type="GO" id="GO:0052621">
    <property type="term" value="F:diguanylate cyclase activity"/>
    <property type="evidence" value="ECO:0007669"/>
    <property type="project" value="UniProtKB-EC"/>
</dbReference>
<evidence type="ECO:0000256" key="1">
    <source>
        <dbReference type="ARBA" id="ARBA00004651"/>
    </source>
</evidence>
<evidence type="ECO:0000256" key="6">
    <source>
        <dbReference type="ARBA" id="ARBA00023136"/>
    </source>
</evidence>
<evidence type="ECO:0000256" key="4">
    <source>
        <dbReference type="ARBA" id="ARBA00022692"/>
    </source>
</evidence>
<keyword evidence="12" id="KW-1185">Reference proteome</keyword>
<dbReference type="SUPFAM" id="SSF55073">
    <property type="entry name" value="Nucleotide cyclase"/>
    <property type="match status" value="1"/>
</dbReference>
<feature type="transmembrane region" description="Helical" evidence="8">
    <location>
        <begin position="205"/>
        <end position="222"/>
    </location>
</feature>
<evidence type="ECO:0000256" key="3">
    <source>
        <dbReference type="ARBA" id="ARBA00022475"/>
    </source>
</evidence>
<dbReference type="GO" id="GO:0005886">
    <property type="term" value="C:plasma membrane"/>
    <property type="evidence" value="ECO:0007669"/>
    <property type="project" value="UniProtKB-SubCell"/>
</dbReference>
<feature type="transmembrane region" description="Helical" evidence="8">
    <location>
        <begin position="243"/>
        <end position="260"/>
    </location>
</feature>
<accession>Q6N934</accession>
<keyword evidence="11" id="KW-0808">Transferase</keyword>
<dbReference type="PANTHER" id="PTHR45138:SF9">
    <property type="entry name" value="DIGUANYLATE CYCLASE DGCM-RELATED"/>
    <property type="match status" value="1"/>
</dbReference>
<dbReference type="HOGENOM" id="CLU_021524_0_0_5"/>
<protein>
    <recommendedName>
        <fullName evidence="2">diguanylate cyclase</fullName>
        <ecNumber evidence="2">2.7.7.65</ecNumber>
    </recommendedName>
</protein>
<keyword evidence="4 8" id="KW-0812">Transmembrane</keyword>
<dbReference type="EMBL" id="CP116810">
    <property type="protein sequence ID" value="WCL91859.1"/>
    <property type="molecule type" value="Genomic_DNA"/>
</dbReference>
<feature type="transmembrane region" description="Helical" evidence="8">
    <location>
        <begin position="160"/>
        <end position="185"/>
    </location>
</feature>
<evidence type="ECO:0000259" key="9">
    <source>
        <dbReference type="PROSITE" id="PS50887"/>
    </source>
</evidence>
<dbReference type="EC" id="2.7.7.65" evidence="2"/>
<dbReference type="Pfam" id="PF00990">
    <property type="entry name" value="GGDEF"/>
    <property type="match status" value="1"/>
</dbReference>
<keyword evidence="6 8" id="KW-0472">Membrane</keyword>
<dbReference type="InterPro" id="IPR029787">
    <property type="entry name" value="Nucleotide_cyclase"/>
</dbReference>
<dbReference type="Proteomes" id="UP000001426">
    <property type="component" value="Chromosome"/>
</dbReference>
<dbReference type="InterPro" id="IPR050469">
    <property type="entry name" value="Diguanylate_Cyclase"/>
</dbReference>
<dbReference type="RefSeq" id="WP_011157443.1">
    <property type="nucleotide sequence ID" value="NZ_CP116810.1"/>
</dbReference>
<evidence type="ECO:0000313" key="11">
    <source>
        <dbReference type="EMBL" id="WCL91859.1"/>
    </source>
</evidence>
<name>Q6N934_RHOPA</name>
<dbReference type="GeneID" id="66892752"/>
<dbReference type="SMART" id="SM00267">
    <property type="entry name" value="GGDEF"/>
    <property type="match status" value="1"/>
</dbReference>
<evidence type="ECO:0000313" key="10">
    <source>
        <dbReference type="EMBL" id="CAE27157.1"/>
    </source>
</evidence>
<keyword evidence="3" id="KW-1003">Cell membrane</keyword>
<reference evidence="11" key="1">
    <citation type="submission" date="2003-07" db="EMBL/GenBank/DDBJ databases">
        <authorList>
            <consortium name="Rhodopseudomonas genome consortium"/>
            <person name="Larimer F."/>
            <person name="Harwood C."/>
        </authorList>
    </citation>
    <scope>NUCLEOTIDE SEQUENCE</scope>
    <source>
        <strain evidence="11">CGA009</strain>
    </source>
</reference>
<feature type="transmembrane region" description="Helical" evidence="8">
    <location>
        <begin position="515"/>
        <end position="537"/>
    </location>
</feature>
<evidence type="ECO:0000313" key="12">
    <source>
        <dbReference type="Proteomes" id="UP000001426"/>
    </source>
</evidence>
<feature type="transmembrane region" description="Helical" evidence="8">
    <location>
        <begin position="12"/>
        <end position="32"/>
    </location>
</feature>
<keyword evidence="5 8" id="KW-1133">Transmembrane helix</keyword>
<dbReference type="FunFam" id="3.30.70.270:FF:000001">
    <property type="entry name" value="Diguanylate cyclase domain protein"/>
    <property type="match status" value="1"/>
</dbReference>
<feature type="domain" description="GGDEF" evidence="9">
    <location>
        <begin position="596"/>
        <end position="725"/>
    </location>
</feature>
<dbReference type="AlphaFoldDB" id="Q6N934"/>
<gene>
    <name evidence="10" type="ordered locus">RPA1716</name>
    <name evidence="11" type="ORF">TX73_008830</name>
</gene>
<dbReference type="CDD" id="cd01949">
    <property type="entry name" value="GGDEF"/>
    <property type="match status" value="1"/>
</dbReference>
<dbReference type="KEGG" id="rpa:TX73_008830"/>
<dbReference type="InterPro" id="IPR000160">
    <property type="entry name" value="GGDEF_dom"/>
</dbReference>
<dbReference type="Pfam" id="PF02743">
    <property type="entry name" value="dCache_1"/>
    <property type="match status" value="1"/>
</dbReference>
<dbReference type="STRING" id="258594.RPA1716"/>
<dbReference type="NCBIfam" id="TIGR00254">
    <property type="entry name" value="GGDEF"/>
    <property type="match status" value="1"/>
</dbReference>
<evidence type="ECO:0000256" key="2">
    <source>
        <dbReference type="ARBA" id="ARBA00012528"/>
    </source>
</evidence>
<dbReference type="InterPro" id="IPR033479">
    <property type="entry name" value="dCache_1"/>
</dbReference>
<feature type="transmembrane region" description="Helical" evidence="8">
    <location>
        <begin position="102"/>
        <end position="123"/>
    </location>
</feature>
<sequence>MARHLESQLDFIFFFYGLSFILLGALCLVLARGQDDDRGATIRWIGLFGCVHGANEWLDMLALIAGDGTEFMVVRTVVLIVSFMLLAEAGRKGGETHGLPMPGPWIYIPIFIGLGAIGFVDGLASAKAAARYLLAAPGAVLVAFTAFTGRNDDIRINRPLMVGVTIAFAGYAVAAGMIVEFAPFWPANSFNQETFLRVTGVPIQLVRGLIAVALAALVWAAWGRRVMEKLDYPGYSLHLKRQFIDVLTTLLLVLALGWALTNYLGEIYREGVESEATGDVTLLVSGLERETAIADAMVKALAASPSVQPMLAGREGNRVAELSLLELDAGVIQATRGLIVNRAGDIVGSSDSSDQSWLGMPNLRSVDWFEQSIAGRAVHQIRVDPPQRLRTYLTASPIRDADGEIQGVAMLETSLETLAELMTRFDQAFFVVDARGLVVITNRRDELFRTLWPRPDLPRLQIAEQFGASGRPMLAREIFGGDWVEFGGRRSYVLRQPIDGTQMSLILAIPVKGIFASRLLGIIITLQVAIAALFYFFGMDRGVRDRFERQLREELLIQTEDLARQAATDSLTGLANRMKFDARLNEELSRSLRNARPFSLIIFDIDHFKEVNDIYGHPVGDQVLVRLSRTVDASIRQADLLARWGGEEFAILLPDTDAAAAYETAKKLRLLVAHTIFEHVGTITASFGVAQVLPGDHADTLVARADNALYRAKLNGRNRVELSLPVIEVVELSPTA</sequence>
<evidence type="ECO:0000256" key="7">
    <source>
        <dbReference type="ARBA" id="ARBA00034247"/>
    </source>
</evidence>
<feature type="transmembrane region" description="Helical" evidence="8">
    <location>
        <begin position="129"/>
        <end position="148"/>
    </location>
</feature>
<keyword evidence="11" id="KW-0548">Nucleotidyltransferase</keyword>
<dbReference type="eggNOG" id="COG3706">
    <property type="taxonomic scope" value="Bacteria"/>
</dbReference>
<dbReference type="Gene3D" id="3.30.450.20">
    <property type="entry name" value="PAS domain"/>
    <property type="match status" value="1"/>
</dbReference>
<proteinExistence type="predicted"/>
<dbReference type="EMBL" id="BX572598">
    <property type="protein sequence ID" value="CAE27157.1"/>
    <property type="molecule type" value="Genomic_DNA"/>
</dbReference>